<dbReference type="SUPFAM" id="SSF53474">
    <property type="entry name" value="alpha/beta-Hydrolases"/>
    <property type="match status" value="1"/>
</dbReference>
<comment type="similarity">
    <text evidence="1">Belongs to the thioesterase family.</text>
</comment>
<comment type="caution">
    <text evidence="4">The sequence shown here is derived from an EMBL/GenBank/DDBJ whole genome shotgun (WGS) entry which is preliminary data.</text>
</comment>
<feature type="domain" description="Thioesterase TesA-like" evidence="3">
    <location>
        <begin position="23"/>
        <end position="246"/>
    </location>
</feature>
<dbReference type="InterPro" id="IPR001031">
    <property type="entry name" value="Thioesterase"/>
</dbReference>
<dbReference type="PANTHER" id="PTHR11487">
    <property type="entry name" value="THIOESTERASE"/>
    <property type="match status" value="1"/>
</dbReference>
<dbReference type="Pfam" id="PF00975">
    <property type="entry name" value="Thioesterase"/>
    <property type="match status" value="1"/>
</dbReference>
<dbReference type="InterPro" id="IPR020802">
    <property type="entry name" value="TesA-like"/>
</dbReference>
<evidence type="ECO:0000256" key="2">
    <source>
        <dbReference type="ARBA" id="ARBA00022801"/>
    </source>
</evidence>
<dbReference type="PANTHER" id="PTHR11487:SF0">
    <property type="entry name" value="S-ACYL FATTY ACID SYNTHASE THIOESTERASE, MEDIUM CHAIN"/>
    <property type="match status" value="1"/>
</dbReference>
<sequence>MRMTSKDCIRTLSRGVDEQVRLICFPHAGAGASIYHAWTRLLPSSVGVYGVQLAGREQRIDQPFVVDWAPVIEEIRDALAGLDDKPFSFYGHSLGGLIAYEVASALQHEGAQAPQVLVAGGSYAPSAVRKEATLFDDEAGLMRAVHRLGGVDDELIGNVDFIHHFLPVIAADFTLFNRYTYDAARDPLDCPVVALFGTRDADHGLASATRWRAHTRGDFQAYEVDGGHFFHRECARETVDLVTRRIRDGVER</sequence>
<gene>
    <name evidence="4" type="ORF">WJ96_13070</name>
</gene>
<dbReference type="EMBL" id="LPBJ01000074">
    <property type="protein sequence ID" value="KVP94082.1"/>
    <property type="molecule type" value="Genomic_DNA"/>
</dbReference>
<evidence type="ECO:0000256" key="1">
    <source>
        <dbReference type="ARBA" id="ARBA00007169"/>
    </source>
</evidence>
<evidence type="ECO:0000313" key="5">
    <source>
        <dbReference type="Proteomes" id="UP000056453"/>
    </source>
</evidence>
<evidence type="ECO:0000259" key="3">
    <source>
        <dbReference type="SMART" id="SM00824"/>
    </source>
</evidence>
<dbReference type="Proteomes" id="UP000056453">
    <property type="component" value="Unassembled WGS sequence"/>
</dbReference>
<dbReference type="GO" id="GO:0016787">
    <property type="term" value="F:hydrolase activity"/>
    <property type="evidence" value="ECO:0007669"/>
    <property type="project" value="UniProtKB-KW"/>
</dbReference>
<dbReference type="InterPro" id="IPR029058">
    <property type="entry name" value="AB_hydrolase_fold"/>
</dbReference>
<dbReference type="AlphaFoldDB" id="A0AAW3MY78"/>
<dbReference type="SMART" id="SM00824">
    <property type="entry name" value="PKS_TE"/>
    <property type="match status" value="1"/>
</dbReference>
<dbReference type="GO" id="GO:0008610">
    <property type="term" value="P:lipid biosynthetic process"/>
    <property type="evidence" value="ECO:0007669"/>
    <property type="project" value="TreeGrafter"/>
</dbReference>
<proteinExistence type="inferred from homology"/>
<organism evidence="4 5">
    <name type="scientific">Burkholderia ubonensis</name>
    <dbReference type="NCBI Taxonomy" id="101571"/>
    <lineage>
        <taxon>Bacteria</taxon>
        <taxon>Pseudomonadati</taxon>
        <taxon>Pseudomonadota</taxon>
        <taxon>Betaproteobacteria</taxon>
        <taxon>Burkholderiales</taxon>
        <taxon>Burkholderiaceae</taxon>
        <taxon>Burkholderia</taxon>
        <taxon>Burkholderia cepacia complex</taxon>
    </lineage>
</organism>
<dbReference type="Gene3D" id="3.40.50.1820">
    <property type="entry name" value="alpha/beta hydrolase"/>
    <property type="match status" value="1"/>
</dbReference>
<dbReference type="InterPro" id="IPR012223">
    <property type="entry name" value="TEII"/>
</dbReference>
<evidence type="ECO:0000313" key="4">
    <source>
        <dbReference type="EMBL" id="KVP94082.1"/>
    </source>
</evidence>
<protein>
    <recommendedName>
        <fullName evidence="3">Thioesterase TesA-like domain-containing protein</fullName>
    </recommendedName>
</protein>
<accession>A0AAW3MY78</accession>
<reference evidence="4 5" key="1">
    <citation type="submission" date="2015-11" db="EMBL/GenBank/DDBJ databases">
        <title>Expanding the genomic diversity of Burkholderia species for the development of highly accurate diagnostics.</title>
        <authorList>
            <person name="Sahl J."/>
            <person name="Keim P."/>
            <person name="Wagner D."/>
        </authorList>
    </citation>
    <scope>NUCLEOTIDE SEQUENCE [LARGE SCALE GENOMIC DNA]</scope>
    <source>
        <strain evidence="4 5">MSMB1808WGS</strain>
    </source>
</reference>
<keyword evidence="5" id="KW-1185">Reference proteome</keyword>
<name>A0AAW3MY78_9BURK</name>
<keyword evidence="2" id="KW-0378">Hydrolase</keyword>